<comment type="caution">
    <text evidence="2">The sequence shown here is derived from an EMBL/GenBank/DDBJ whole genome shotgun (WGS) entry which is preliminary data.</text>
</comment>
<sequence>MTAKAAAREQIAVQRYIFLFWASKLLALSPASGHPSASPSGLATPDANARLWRTITAILDGTIRKR</sequence>
<keyword evidence="1" id="KW-0732">Signal</keyword>
<name>A0A8J5NDI1_FUSOX</name>
<evidence type="ECO:0000256" key="1">
    <source>
        <dbReference type="SAM" id="SignalP"/>
    </source>
</evidence>
<evidence type="ECO:0000313" key="3">
    <source>
        <dbReference type="Proteomes" id="UP000693942"/>
    </source>
</evidence>
<reference evidence="2" key="1">
    <citation type="submission" date="2021-04" db="EMBL/GenBank/DDBJ databases">
        <title>First draft genome resource for Brassicaceae pathogens Fusarium oxysporum f. sp. raphani and Fusarium oxysporum f. sp. rapae.</title>
        <authorList>
            <person name="Asai S."/>
        </authorList>
    </citation>
    <scope>NUCLEOTIDE SEQUENCE</scope>
    <source>
        <strain evidence="2">Tf1262</strain>
    </source>
</reference>
<feature type="signal peptide" evidence="1">
    <location>
        <begin position="1"/>
        <end position="33"/>
    </location>
</feature>
<dbReference type="EMBL" id="JAELUR010000041">
    <property type="protein sequence ID" value="KAG7402789.1"/>
    <property type="molecule type" value="Genomic_DNA"/>
</dbReference>
<gene>
    <name evidence="2" type="ORF">Forpi1262_v018881</name>
</gene>
<organism evidence="2 3">
    <name type="scientific">Fusarium oxysporum f. sp. raphani</name>
    <dbReference type="NCBI Taxonomy" id="96318"/>
    <lineage>
        <taxon>Eukaryota</taxon>
        <taxon>Fungi</taxon>
        <taxon>Dikarya</taxon>
        <taxon>Ascomycota</taxon>
        <taxon>Pezizomycotina</taxon>
        <taxon>Sordariomycetes</taxon>
        <taxon>Hypocreomycetidae</taxon>
        <taxon>Hypocreales</taxon>
        <taxon>Nectriaceae</taxon>
        <taxon>Fusarium</taxon>
        <taxon>Fusarium oxysporum species complex</taxon>
    </lineage>
</organism>
<feature type="chain" id="PRO_5035206361" evidence="1">
    <location>
        <begin position="34"/>
        <end position="66"/>
    </location>
</feature>
<proteinExistence type="predicted"/>
<evidence type="ECO:0000313" key="2">
    <source>
        <dbReference type="EMBL" id="KAG7402789.1"/>
    </source>
</evidence>
<protein>
    <submittedName>
        <fullName evidence="2">Uncharacterized protein</fullName>
    </submittedName>
</protein>
<accession>A0A8J5NDI1</accession>
<dbReference type="AlphaFoldDB" id="A0A8J5NDI1"/>
<dbReference type="Proteomes" id="UP000693942">
    <property type="component" value="Unassembled WGS sequence"/>
</dbReference>